<dbReference type="Pfam" id="PF25797">
    <property type="entry name" value="PDF2_C"/>
    <property type="match status" value="1"/>
</dbReference>
<dbReference type="SUPFAM" id="SSF55961">
    <property type="entry name" value="Bet v1-like"/>
    <property type="match status" value="2"/>
</dbReference>
<gene>
    <name evidence="15" type="ORF">LIER_04309</name>
</gene>
<reference evidence="15 16" key="1">
    <citation type="submission" date="2024-01" db="EMBL/GenBank/DDBJ databases">
        <title>The complete chloroplast genome sequence of Lithospermum erythrorhizon: insights into the phylogenetic relationship among Boraginaceae species and the maternal lineages of purple gromwells.</title>
        <authorList>
            <person name="Okada T."/>
            <person name="Watanabe K."/>
        </authorList>
    </citation>
    <scope>NUCLEOTIDE SEQUENCE [LARGE SCALE GENOMIC DNA]</scope>
</reference>
<sequence length="817" mass="88945">MSFQGFIRNSGSSGESRMVACSAFNSIPIAAFAQPQLVPSPIAPPPVFNSSPLSLALKPKMEGIGEMGMIGENFDTGAMTRGAREEDSDSKFGSDNMEGPSGNDHDGPEAKSSKMKKYHRHTPYQIQELEASFKDNPHPDEKARLELGRRLNLENKQVKFWFQNRRTQMKTQLERYENAILKQENDKLRIENIAIKDAIRSPICGNCGGQAIIGDVSMEEHHLRIENARLRDELNRISLLANKFLDRSMTGTANMRSMLGNSGLELAVGRNNFGGLSSMDAGLSMGLDFGYGDSSSGLPVVSSARHVIGVSGADSASENKALFLPLALAAMDELIKLAQVDNPLWLANPDGRGETLNLEEYTRSFPPCIGMRPSNFVTEATRARGTLTLSSAALVEALMDVNRFADLFSSMVGQVALVADISLGMNGTLNGALQLMHGEFQVLSSLVPVRRVKFLRFCKQHAEGVWAVVDISVDTIREGSNASEYSNCRRLPSGCVVQDMPSGYSKVVWIEHTEYDENTIHQFCRPLIRSGMGIGAEKWIATLQRQWECYTTIMSPSNHNGHNAGITTSGRKSVMLLAQRMTKSFCAGVCSTMHEWDTIRIGNVEDSRLLVRRSVGNPGEAPGIILSASTTIWMPVPQQELFNFLRNEHTRSQWDPLSPDGPMQQMLQISKGQDLGNNISLIRASPTSPNGNQSNTFILQETSTDSTGSIVVYAPVDVPAMNVVMSGGDSTCVGILPSGFSIVPDCFQDNAEANNFDGSLIKQESTGRNSKGSLLTVGFQILVSNSPAAKLTMESVDTVNTLIARTVQGIKAGLQCS</sequence>
<feature type="DNA-binding region" description="Homeobox" evidence="9">
    <location>
        <begin position="114"/>
        <end position="173"/>
    </location>
</feature>
<feature type="coiled-coil region" evidence="11">
    <location>
        <begin position="166"/>
        <end position="193"/>
    </location>
</feature>
<feature type="domain" description="START" evidence="14">
    <location>
        <begin position="316"/>
        <end position="552"/>
    </location>
</feature>
<dbReference type="InterPro" id="IPR001356">
    <property type="entry name" value="HD"/>
</dbReference>
<dbReference type="InterPro" id="IPR057993">
    <property type="entry name" value="HD-Zip_IV_C"/>
</dbReference>
<evidence type="ECO:0000256" key="3">
    <source>
        <dbReference type="ARBA" id="ARBA00023015"/>
    </source>
</evidence>
<evidence type="ECO:0000313" key="15">
    <source>
        <dbReference type="EMBL" id="GAA0143691.1"/>
    </source>
</evidence>
<dbReference type="SMART" id="SM00389">
    <property type="entry name" value="HOX"/>
    <property type="match status" value="1"/>
</dbReference>
<evidence type="ECO:0000256" key="7">
    <source>
        <dbReference type="ARBA" id="ARBA00023163"/>
    </source>
</evidence>
<dbReference type="PROSITE" id="PS50848">
    <property type="entry name" value="START"/>
    <property type="match status" value="1"/>
</dbReference>
<dbReference type="InterPro" id="IPR042160">
    <property type="entry name" value="HD-Zip_IV"/>
</dbReference>
<evidence type="ECO:0000256" key="5">
    <source>
        <dbReference type="ARBA" id="ARBA00023125"/>
    </source>
</evidence>
<comment type="similarity">
    <text evidence="2">Belongs to the HD-ZIP homeobox family. Class IV subfamily.</text>
</comment>
<dbReference type="Pfam" id="PF00046">
    <property type="entry name" value="Homeodomain"/>
    <property type="match status" value="1"/>
</dbReference>
<dbReference type="SUPFAM" id="SSF46689">
    <property type="entry name" value="Homeodomain-like"/>
    <property type="match status" value="1"/>
</dbReference>
<name>A0AAV3NZ25_LITER</name>
<dbReference type="GO" id="GO:0008289">
    <property type="term" value="F:lipid binding"/>
    <property type="evidence" value="ECO:0007669"/>
    <property type="project" value="InterPro"/>
</dbReference>
<evidence type="ECO:0000256" key="8">
    <source>
        <dbReference type="ARBA" id="ARBA00023242"/>
    </source>
</evidence>
<evidence type="ECO:0000256" key="11">
    <source>
        <dbReference type="SAM" id="Coils"/>
    </source>
</evidence>
<dbReference type="CDD" id="cd00086">
    <property type="entry name" value="homeodomain"/>
    <property type="match status" value="1"/>
</dbReference>
<evidence type="ECO:0000313" key="16">
    <source>
        <dbReference type="Proteomes" id="UP001454036"/>
    </source>
</evidence>
<keyword evidence="16" id="KW-1185">Reference proteome</keyword>
<keyword evidence="4 11" id="KW-0175">Coiled coil</keyword>
<evidence type="ECO:0000256" key="6">
    <source>
        <dbReference type="ARBA" id="ARBA00023155"/>
    </source>
</evidence>
<dbReference type="AlphaFoldDB" id="A0AAV3NZ25"/>
<dbReference type="InterPro" id="IPR002913">
    <property type="entry name" value="START_lipid-bd_dom"/>
</dbReference>
<evidence type="ECO:0000256" key="12">
    <source>
        <dbReference type="SAM" id="MobiDB-lite"/>
    </source>
</evidence>
<feature type="compositionally biased region" description="Basic and acidic residues" evidence="12">
    <location>
        <begin position="103"/>
        <end position="112"/>
    </location>
</feature>
<dbReference type="GO" id="GO:0003677">
    <property type="term" value="F:DNA binding"/>
    <property type="evidence" value="ECO:0007669"/>
    <property type="project" value="UniProtKB-UniRule"/>
</dbReference>
<keyword evidence="8 9" id="KW-0539">Nucleus</keyword>
<proteinExistence type="inferred from homology"/>
<evidence type="ECO:0000259" key="13">
    <source>
        <dbReference type="PROSITE" id="PS50071"/>
    </source>
</evidence>
<dbReference type="PANTHER" id="PTHR45654">
    <property type="entry name" value="HOMEOBOX-LEUCINE ZIPPER PROTEIN MERISTEM L1"/>
    <property type="match status" value="1"/>
</dbReference>
<evidence type="ECO:0000259" key="14">
    <source>
        <dbReference type="PROSITE" id="PS50848"/>
    </source>
</evidence>
<accession>A0AAV3NZ25</accession>
<dbReference type="PANTHER" id="PTHR45654:SF69">
    <property type="entry name" value="HOMEOBOX-LEUCINE ZIPPER PROTEIN ANTHOCYANINLESS 2-LIKE"/>
    <property type="match status" value="1"/>
</dbReference>
<dbReference type="PROSITE" id="PS50071">
    <property type="entry name" value="HOMEOBOX_2"/>
    <property type="match status" value="1"/>
</dbReference>
<comment type="subcellular location">
    <subcellularLocation>
        <location evidence="1 9 10">Nucleus</location>
    </subcellularLocation>
</comment>
<keyword evidence="7" id="KW-0804">Transcription</keyword>
<feature type="region of interest" description="Disordered" evidence="12">
    <location>
        <begin position="80"/>
        <end position="118"/>
    </location>
</feature>
<dbReference type="Gene3D" id="1.10.10.60">
    <property type="entry name" value="Homeodomain-like"/>
    <property type="match status" value="1"/>
</dbReference>
<dbReference type="InterPro" id="IPR009057">
    <property type="entry name" value="Homeodomain-like_sf"/>
</dbReference>
<dbReference type="SMART" id="SM00234">
    <property type="entry name" value="START"/>
    <property type="match status" value="1"/>
</dbReference>
<comment type="caution">
    <text evidence="15">The sequence shown here is derived from an EMBL/GenBank/DDBJ whole genome shotgun (WGS) entry which is preliminary data.</text>
</comment>
<dbReference type="CDD" id="cd08875">
    <property type="entry name" value="START_ArGLABRA2_like"/>
    <property type="match status" value="1"/>
</dbReference>
<dbReference type="Pfam" id="PF01852">
    <property type="entry name" value="START"/>
    <property type="match status" value="1"/>
</dbReference>
<keyword evidence="3" id="KW-0805">Transcription regulation</keyword>
<dbReference type="FunFam" id="1.10.10.60:FF:000229">
    <property type="entry name" value="Homeobox-leucine zipper protein HDG1"/>
    <property type="match status" value="1"/>
</dbReference>
<feature type="compositionally biased region" description="Basic and acidic residues" evidence="12">
    <location>
        <begin position="82"/>
        <end position="92"/>
    </location>
</feature>
<dbReference type="EMBL" id="BAABME010000546">
    <property type="protein sequence ID" value="GAA0143691.1"/>
    <property type="molecule type" value="Genomic_DNA"/>
</dbReference>
<dbReference type="Proteomes" id="UP001454036">
    <property type="component" value="Unassembled WGS sequence"/>
</dbReference>
<evidence type="ECO:0000256" key="1">
    <source>
        <dbReference type="ARBA" id="ARBA00004123"/>
    </source>
</evidence>
<evidence type="ECO:0000256" key="10">
    <source>
        <dbReference type="RuleBase" id="RU000682"/>
    </source>
</evidence>
<protein>
    <submittedName>
        <fullName evidence="15">Homeodomain transcription factor</fullName>
    </submittedName>
</protein>
<evidence type="ECO:0000256" key="9">
    <source>
        <dbReference type="PROSITE-ProRule" id="PRU00108"/>
    </source>
</evidence>
<keyword evidence="6 9" id="KW-0371">Homeobox</keyword>
<evidence type="ECO:0000256" key="2">
    <source>
        <dbReference type="ARBA" id="ARBA00006789"/>
    </source>
</evidence>
<feature type="domain" description="Homeobox" evidence="13">
    <location>
        <begin position="112"/>
        <end position="172"/>
    </location>
</feature>
<keyword evidence="5 9" id="KW-0238">DNA-binding</keyword>
<evidence type="ECO:0000256" key="4">
    <source>
        <dbReference type="ARBA" id="ARBA00023054"/>
    </source>
</evidence>
<dbReference type="GO" id="GO:0005634">
    <property type="term" value="C:nucleus"/>
    <property type="evidence" value="ECO:0007669"/>
    <property type="project" value="UniProtKB-SubCell"/>
</dbReference>
<organism evidence="15 16">
    <name type="scientific">Lithospermum erythrorhizon</name>
    <name type="common">Purple gromwell</name>
    <name type="synonym">Lithospermum officinale var. erythrorhizon</name>
    <dbReference type="NCBI Taxonomy" id="34254"/>
    <lineage>
        <taxon>Eukaryota</taxon>
        <taxon>Viridiplantae</taxon>
        <taxon>Streptophyta</taxon>
        <taxon>Embryophyta</taxon>
        <taxon>Tracheophyta</taxon>
        <taxon>Spermatophyta</taxon>
        <taxon>Magnoliopsida</taxon>
        <taxon>eudicotyledons</taxon>
        <taxon>Gunneridae</taxon>
        <taxon>Pentapetalae</taxon>
        <taxon>asterids</taxon>
        <taxon>lamiids</taxon>
        <taxon>Boraginales</taxon>
        <taxon>Boraginaceae</taxon>
        <taxon>Boraginoideae</taxon>
        <taxon>Lithospermeae</taxon>
        <taxon>Lithospermum</taxon>
    </lineage>
</organism>